<dbReference type="EMBL" id="LUTP01000084">
    <property type="protein sequence ID" value="OSN02807.1"/>
    <property type="molecule type" value="Genomic_DNA"/>
</dbReference>
<proteinExistence type="predicted"/>
<comment type="caution">
    <text evidence="1">The sequence shown here is derived from an EMBL/GenBank/DDBJ whole genome shotgun (WGS) entry which is preliminary data.</text>
</comment>
<evidence type="ECO:0000313" key="2">
    <source>
        <dbReference type="Proteomes" id="UP000194020"/>
    </source>
</evidence>
<organism evidence="1 2">
    <name type="scientific">Lonsdalea iberica</name>
    <dbReference type="NCBI Taxonomy" id="1082703"/>
    <lineage>
        <taxon>Bacteria</taxon>
        <taxon>Pseudomonadati</taxon>
        <taxon>Pseudomonadota</taxon>
        <taxon>Gammaproteobacteria</taxon>
        <taxon>Enterobacterales</taxon>
        <taxon>Pectobacteriaceae</taxon>
        <taxon>Lonsdalea</taxon>
    </lineage>
</organism>
<evidence type="ECO:0000313" key="1">
    <source>
        <dbReference type="EMBL" id="OSN02807.1"/>
    </source>
</evidence>
<dbReference type="OrthoDB" id="2218484at2"/>
<reference evidence="1 2" key="1">
    <citation type="submission" date="2016-02" db="EMBL/GenBank/DDBJ databases">
        <title>Species-wide whole genome sequencing reveals diversity, host range in Lonsdalea quercina.</title>
        <authorList>
            <person name="Li Y."/>
        </authorList>
    </citation>
    <scope>NUCLEOTIDE SEQUENCE [LARGE SCALE GENOMIC DNA]</scope>
    <source>
        <strain evidence="1 2">LMG 26264</strain>
    </source>
</reference>
<accession>A0A1X3RMF2</accession>
<protein>
    <submittedName>
        <fullName evidence="1">Phosphotriesterase</fullName>
    </submittedName>
</protein>
<sequence>MNQLNLWGWDKKKRTMLRFIKPGDIFCFKLGEGKYYFGRIISRLDIGDVAEIFNFSSSSPDITSDKILQSKRLVGPIVIDSYSLFDRKIEQDTDWRFIGHQDDYIPENIEGVYFVYGVDCWCKKVDVFGNEISITQEEAKKYPRQIPHSNYDIKKLIISHL</sequence>
<dbReference type="RefSeq" id="WP_094110337.1">
    <property type="nucleotide sequence ID" value="NZ_LUTP01000084.1"/>
</dbReference>
<name>A0A1X3RMF2_9GAMM</name>
<dbReference type="Proteomes" id="UP000194020">
    <property type="component" value="Unassembled WGS sequence"/>
</dbReference>
<dbReference type="InterPro" id="IPR029278">
    <property type="entry name" value="Imm26"/>
</dbReference>
<dbReference type="Pfam" id="PF15428">
    <property type="entry name" value="Imm26"/>
    <property type="match status" value="1"/>
</dbReference>
<dbReference type="AlphaFoldDB" id="A0A1X3RMF2"/>
<gene>
    <name evidence="1" type="ORF">AU511_16250</name>
</gene>